<dbReference type="InterPro" id="IPR052336">
    <property type="entry name" value="MlaD_Phospholipid_Transporter"/>
</dbReference>
<dbReference type="PRINTS" id="PR01782">
    <property type="entry name" value="MCEVIRFACTOR"/>
</dbReference>
<evidence type="ECO:0000313" key="5">
    <source>
        <dbReference type="Proteomes" id="UP001330812"/>
    </source>
</evidence>
<feature type="transmembrane region" description="Helical" evidence="1">
    <location>
        <begin position="12"/>
        <end position="30"/>
    </location>
</feature>
<gene>
    <name evidence="4" type="ORF">VSH64_17965</name>
</gene>
<evidence type="ECO:0000259" key="2">
    <source>
        <dbReference type="Pfam" id="PF02470"/>
    </source>
</evidence>
<feature type="domain" description="Mce/MlaD" evidence="2">
    <location>
        <begin position="39"/>
        <end position="112"/>
    </location>
</feature>
<proteinExistence type="predicted"/>
<dbReference type="Pfam" id="PF11887">
    <property type="entry name" value="Mce4_CUP1"/>
    <property type="match status" value="1"/>
</dbReference>
<reference evidence="4 5" key="1">
    <citation type="journal article" date="2015" name="Int. J. Syst. Evol. Microbiol.">
        <title>Amycolatopsis rhabdoformis sp. nov., an actinomycete isolated from a tropical forest soil.</title>
        <authorList>
            <person name="Souza W.R."/>
            <person name="Silva R.E."/>
            <person name="Goodfellow M."/>
            <person name="Busarakam K."/>
            <person name="Figueiro F.S."/>
            <person name="Ferreira D."/>
            <person name="Rodrigues-Filho E."/>
            <person name="Moraes L.A.B."/>
            <person name="Zucchi T.D."/>
        </authorList>
    </citation>
    <scope>NUCLEOTIDE SEQUENCE [LARGE SCALE GENOMIC DNA]</scope>
    <source>
        <strain evidence="4 5">NCIMB 14900</strain>
    </source>
</reference>
<accession>A0ABZ1IJ26</accession>
<keyword evidence="1" id="KW-0812">Transmembrane</keyword>
<dbReference type="Proteomes" id="UP001330812">
    <property type="component" value="Chromosome"/>
</dbReference>
<name>A0ABZ1IJ26_9PSEU</name>
<evidence type="ECO:0000256" key="1">
    <source>
        <dbReference type="SAM" id="Phobius"/>
    </source>
</evidence>
<dbReference type="Pfam" id="PF02470">
    <property type="entry name" value="MlaD"/>
    <property type="match status" value="1"/>
</dbReference>
<dbReference type="PANTHER" id="PTHR33371">
    <property type="entry name" value="INTERMEMBRANE PHOSPHOLIPID TRANSPORT SYSTEM BINDING PROTEIN MLAD-RELATED"/>
    <property type="match status" value="1"/>
</dbReference>
<keyword evidence="5" id="KW-1185">Reference proteome</keyword>
<organism evidence="4 5">
    <name type="scientific">Amycolatopsis rhabdoformis</name>
    <dbReference type="NCBI Taxonomy" id="1448059"/>
    <lineage>
        <taxon>Bacteria</taxon>
        <taxon>Bacillati</taxon>
        <taxon>Actinomycetota</taxon>
        <taxon>Actinomycetes</taxon>
        <taxon>Pseudonocardiales</taxon>
        <taxon>Pseudonocardiaceae</taxon>
        <taxon>Amycolatopsis</taxon>
    </lineage>
</organism>
<dbReference type="NCBIfam" id="TIGR00996">
    <property type="entry name" value="Mtu_fam_mce"/>
    <property type="match status" value="1"/>
</dbReference>
<dbReference type="InterPro" id="IPR005693">
    <property type="entry name" value="Mce"/>
</dbReference>
<keyword evidence="1" id="KW-1133">Transmembrane helix</keyword>
<dbReference type="InterPro" id="IPR024516">
    <property type="entry name" value="Mce_C"/>
</dbReference>
<evidence type="ECO:0000259" key="3">
    <source>
        <dbReference type="Pfam" id="PF11887"/>
    </source>
</evidence>
<keyword evidence="1" id="KW-0472">Membrane</keyword>
<dbReference type="PANTHER" id="PTHR33371:SF18">
    <property type="entry name" value="MCE-FAMILY PROTEIN MCE3C"/>
    <property type="match status" value="1"/>
</dbReference>
<dbReference type="RefSeq" id="WP_326836760.1">
    <property type="nucleotide sequence ID" value="NZ_CP142149.1"/>
</dbReference>
<dbReference type="EMBL" id="CP142149">
    <property type="protein sequence ID" value="WSE33962.1"/>
    <property type="molecule type" value="Genomic_DNA"/>
</dbReference>
<sequence>MKAFEERHPVPIGIVGVVVILLGSLAAYFYEDLPVIGDGTRYAAEFSEAAGLTSGDEVRIAGVKVGAVKDVSLEHDHVRVAFTAKDAWVGDQTSASIQIKTLLGQKYLALDPEGTAPLDPDVVIPRSRTVSPYDVTTAVEHLSDTVGQIDTQQLAQSFTTISDAFRGTPESLKEALGGLSALSQTVSSRNQQLAALLASTREVSGILADRDEQFQKLLSDGNLLLSEIQAREQAIAALLSGAQALAVQVSGLVQDNEAQLKPALTQLNQVTTLLKNNQDNLAAGLRNLAPFYRVFTNTLGNGRWFDTYACGVVPPNVNLDLLVVNPEGCLPAGTNSGVPGGN</sequence>
<evidence type="ECO:0000313" key="4">
    <source>
        <dbReference type="EMBL" id="WSE33962.1"/>
    </source>
</evidence>
<protein>
    <submittedName>
        <fullName evidence="4">MCE family protein</fullName>
    </submittedName>
</protein>
<dbReference type="InterPro" id="IPR003399">
    <property type="entry name" value="Mce/MlaD"/>
</dbReference>
<feature type="domain" description="Mammalian cell entry C-terminal" evidence="3">
    <location>
        <begin position="116"/>
        <end position="303"/>
    </location>
</feature>